<dbReference type="PANTHER" id="PTHR34762">
    <property type="entry name" value="SMALL VASOHIBIN-BINDING PROTEIN"/>
    <property type="match status" value="1"/>
</dbReference>
<comment type="similarity">
    <text evidence="3">Belongs to the SVBP family.</text>
</comment>
<protein>
    <recommendedName>
        <fullName evidence="4">Small vasohibin-binding protein</fullName>
    </recommendedName>
</protein>
<comment type="subcellular location">
    <subcellularLocation>
        <location evidence="1">Cytoplasm</location>
        <location evidence="1">Cytoskeleton</location>
    </subcellularLocation>
    <subcellularLocation>
        <location evidence="2">Secreted</location>
    </subcellularLocation>
</comment>
<comment type="caution">
    <text evidence="11">The sequence shown here is derived from an EMBL/GenBank/DDBJ whole genome shotgun (WGS) entry which is preliminary data.</text>
</comment>
<name>A0AA88YSC0_PINIB</name>
<proteinExistence type="inferred from homology"/>
<sequence>MSVLVNRSTSAFLRLSHANKYPNDFLFKQNTDTVLRPTSGLVTKDAVMKIDSKLPDVLLNFDRDEGCVPPESFSVPDVQNSLLHSDSNLRPVSRRDNAAKPDSTNNAETPTESEETDNGSHSGLSLFISTEKNSNKQSKKRKRAKSGRASKNRHGNSSKGKRQNSSNTKSGTTSTKVNTNLGTSTVKVKDIVNGVAGLGILDSSICKPVILHKPSGQERKNNTMSENIRRRENLDVNRSVNSKSANAKNVSNGLTTKSVTLPQMSNNFMVKSDPVLRLSVGSEPLNSSRTYVQQIQKMHNNHSEEITRITKIFLSDKHSGMVKDCGMEIPMAPPATPTPEQLRKVEYVPSMNDIRSQRAVKVKLQVLEREAQKKSARRREEVARMEKQNMKEREKEIRLQQRQEIYALNKVMTELENGRFKEFCVKKGISIT</sequence>
<evidence type="ECO:0000313" key="12">
    <source>
        <dbReference type="Proteomes" id="UP001186944"/>
    </source>
</evidence>
<evidence type="ECO:0000256" key="2">
    <source>
        <dbReference type="ARBA" id="ARBA00004613"/>
    </source>
</evidence>
<organism evidence="11 12">
    <name type="scientific">Pinctada imbricata</name>
    <name type="common">Atlantic pearl-oyster</name>
    <name type="synonym">Pinctada martensii</name>
    <dbReference type="NCBI Taxonomy" id="66713"/>
    <lineage>
        <taxon>Eukaryota</taxon>
        <taxon>Metazoa</taxon>
        <taxon>Spiralia</taxon>
        <taxon>Lophotrochozoa</taxon>
        <taxon>Mollusca</taxon>
        <taxon>Bivalvia</taxon>
        <taxon>Autobranchia</taxon>
        <taxon>Pteriomorphia</taxon>
        <taxon>Pterioida</taxon>
        <taxon>Pterioidea</taxon>
        <taxon>Pteriidae</taxon>
        <taxon>Pinctada</taxon>
    </lineage>
</organism>
<evidence type="ECO:0000256" key="6">
    <source>
        <dbReference type="ARBA" id="ARBA00022525"/>
    </source>
</evidence>
<evidence type="ECO:0000256" key="1">
    <source>
        <dbReference type="ARBA" id="ARBA00004245"/>
    </source>
</evidence>
<evidence type="ECO:0000256" key="7">
    <source>
        <dbReference type="ARBA" id="ARBA00023054"/>
    </source>
</evidence>
<dbReference type="Proteomes" id="UP001186944">
    <property type="component" value="Unassembled WGS sequence"/>
</dbReference>
<keyword evidence="7 9" id="KW-0175">Coiled coil</keyword>
<evidence type="ECO:0000256" key="4">
    <source>
        <dbReference type="ARBA" id="ARBA00018251"/>
    </source>
</evidence>
<keyword evidence="5" id="KW-0963">Cytoplasm</keyword>
<dbReference type="GO" id="GO:0045177">
    <property type="term" value="C:apical part of cell"/>
    <property type="evidence" value="ECO:0007669"/>
    <property type="project" value="TreeGrafter"/>
</dbReference>
<dbReference type="AlphaFoldDB" id="A0AA88YSC0"/>
<feature type="compositionally biased region" description="Basic residues" evidence="10">
    <location>
        <begin position="137"/>
        <end position="162"/>
    </location>
</feature>
<feature type="compositionally biased region" description="Polar residues" evidence="10">
    <location>
        <begin position="77"/>
        <end position="90"/>
    </location>
</feature>
<feature type="compositionally biased region" description="Low complexity" evidence="10">
    <location>
        <begin position="164"/>
        <end position="179"/>
    </location>
</feature>
<evidence type="ECO:0000256" key="9">
    <source>
        <dbReference type="SAM" id="Coils"/>
    </source>
</evidence>
<dbReference type="InterPro" id="IPR031378">
    <property type="entry name" value="SVBP"/>
</dbReference>
<dbReference type="EMBL" id="VSWD01000003">
    <property type="protein sequence ID" value="KAK3106668.1"/>
    <property type="molecule type" value="Genomic_DNA"/>
</dbReference>
<dbReference type="GO" id="GO:0005856">
    <property type="term" value="C:cytoskeleton"/>
    <property type="evidence" value="ECO:0007669"/>
    <property type="project" value="UniProtKB-SubCell"/>
</dbReference>
<gene>
    <name evidence="11" type="ORF">FSP39_024853</name>
</gene>
<feature type="compositionally biased region" description="Polar residues" evidence="10">
    <location>
        <begin position="119"/>
        <end position="131"/>
    </location>
</feature>
<feature type="region of interest" description="Disordered" evidence="10">
    <location>
        <begin position="70"/>
        <end position="179"/>
    </location>
</feature>
<dbReference type="GO" id="GO:0005576">
    <property type="term" value="C:extracellular region"/>
    <property type="evidence" value="ECO:0007669"/>
    <property type="project" value="UniProtKB-SubCell"/>
</dbReference>
<feature type="coiled-coil region" evidence="9">
    <location>
        <begin position="364"/>
        <end position="403"/>
    </location>
</feature>
<keyword evidence="6" id="KW-0964">Secreted</keyword>
<reference evidence="11" key="1">
    <citation type="submission" date="2019-08" db="EMBL/GenBank/DDBJ databases">
        <title>The improved chromosome-level genome for the pearl oyster Pinctada fucata martensii using PacBio sequencing and Hi-C.</title>
        <authorList>
            <person name="Zheng Z."/>
        </authorList>
    </citation>
    <scope>NUCLEOTIDE SEQUENCE</scope>
    <source>
        <strain evidence="11">ZZ-2019</strain>
        <tissue evidence="11">Adductor muscle</tissue>
    </source>
</reference>
<dbReference type="GO" id="GO:0031397">
    <property type="term" value="P:negative regulation of protein ubiquitination"/>
    <property type="evidence" value="ECO:0007669"/>
    <property type="project" value="TreeGrafter"/>
</dbReference>
<keyword evidence="8" id="KW-0206">Cytoskeleton</keyword>
<evidence type="ECO:0000256" key="10">
    <source>
        <dbReference type="SAM" id="MobiDB-lite"/>
    </source>
</evidence>
<dbReference type="Pfam" id="PF15674">
    <property type="entry name" value="CCDC23"/>
    <property type="match status" value="1"/>
</dbReference>
<dbReference type="GO" id="GO:0009306">
    <property type="term" value="P:protein secretion"/>
    <property type="evidence" value="ECO:0007669"/>
    <property type="project" value="TreeGrafter"/>
</dbReference>
<evidence type="ECO:0000256" key="3">
    <source>
        <dbReference type="ARBA" id="ARBA00006072"/>
    </source>
</evidence>
<keyword evidence="12" id="KW-1185">Reference proteome</keyword>
<accession>A0AA88YSC0</accession>
<evidence type="ECO:0000256" key="5">
    <source>
        <dbReference type="ARBA" id="ARBA00022490"/>
    </source>
</evidence>
<dbReference type="PANTHER" id="PTHR34762:SF1">
    <property type="entry name" value="SMALL VASOHIBIN-BINDING PROTEIN"/>
    <property type="match status" value="1"/>
</dbReference>
<evidence type="ECO:0000313" key="11">
    <source>
        <dbReference type="EMBL" id="KAK3106668.1"/>
    </source>
</evidence>
<evidence type="ECO:0000256" key="8">
    <source>
        <dbReference type="ARBA" id="ARBA00023212"/>
    </source>
</evidence>